<evidence type="ECO:0000256" key="6">
    <source>
        <dbReference type="ARBA" id="ARBA00023118"/>
    </source>
</evidence>
<gene>
    <name evidence="10" type="ORF">F0L17_15700</name>
</gene>
<dbReference type="InterPro" id="IPR043760">
    <property type="entry name" value="PycTM_dom"/>
</dbReference>
<comment type="subcellular location">
    <subcellularLocation>
        <location evidence="1">Cell membrane</location>
    </subcellularLocation>
</comment>
<proteinExistence type="predicted"/>
<feature type="domain" description="Pycsar effector protein" evidence="9">
    <location>
        <begin position="2"/>
        <end position="153"/>
    </location>
</feature>
<reference evidence="10 11" key="1">
    <citation type="submission" date="2019-11" db="EMBL/GenBank/DDBJ databases">
        <authorList>
            <person name="Yuan L."/>
        </authorList>
    </citation>
    <scope>NUCLEOTIDE SEQUENCE [LARGE SCALE GENOMIC DNA]</scope>
    <source>
        <strain evidence="10 11">TRM43335</strain>
    </source>
</reference>
<feature type="transmembrane region" description="Helical" evidence="8">
    <location>
        <begin position="53"/>
        <end position="73"/>
    </location>
</feature>
<comment type="caution">
    <text evidence="10">The sequence shown here is derived from an EMBL/GenBank/DDBJ whole genome shotgun (WGS) entry which is preliminary data.</text>
</comment>
<evidence type="ECO:0000313" key="11">
    <source>
        <dbReference type="Proteomes" id="UP000473014"/>
    </source>
</evidence>
<dbReference type="GO" id="GO:0051607">
    <property type="term" value="P:defense response to virus"/>
    <property type="evidence" value="ECO:0007669"/>
    <property type="project" value="UniProtKB-KW"/>
</dbReference>
<dbReference type="AlphaFoldDB" id="A0A6G2BEN3"/>
<protein>
    <recommendedName>
        <fullName evidence="9">Pycsar effector protein domain-containing protein</fullName>
    </recommendedName>
</protein>
<dbReference type="Pfam" id="PF18967">
    <property type="entry name" value="PycTM"/>
    <property type="match status" value="1"/>
</dbReference>
<keyword evidence="4" id="KW-0547">Nucleotide-binding</keyword>
<evidence type="ECO:0000256" key="3">
    <source>
        <dbReference type="ARBA" id="ARBA00022692"/>
    </source>
</evidence>
<dbReference type="GO" id="GO:0005886">
    <property type="term" value="C:plasma membrane"/>
    <property type="evidence" value="ECO:0007669"/>
    <property type="project" value="UniProtKB-SubCell"/>
</dbReference>
<keyword evidence="3 8" id="KW-0812">Transmembrane</keyword>
<feature type="transmembrane region" description="Helical" evidence="8">
    <location>
        <begin position="20"/>
        <end position="41"/>
    </location>
</feature>
<dbReference type="OrthoDB" id="4320081at2"/>
<feature type="transmembrane region" description="Helical" evidence="8">
    <location>
        <begin position="134"/>
        <end position="155"/>
    </location>
</feature>
<keyword evidence="11" id="KW-1185">Reference proteome</keyword>
<dbReference type="EMBL" id="WIXO01000001">
    <property type="protein sequence ID" value="MTE20523.1"/>
    <property type="molecule type" value="Genomic_DNA"/>
</dbReference>
<evidence type="ECO:0000256" key="2">
    <source>
        <dbReference type="ARBA" id="ARBA00022475"/>
    </source>
</evidence>
<keyword evidence="6" id="KW-0051">Antiviral defense</keyword>
<accession>A0A6G2BEN3</accession>
<dbReference type="GO" id="GO:0000166">
    <property type="term" value="F:nucleotide binding"/>
    <property type="evidence" value="ECO:0007669"/>
    <property type="project" value="UniProtKB-KW"/>
</dbReference>
<evidence type="ECO:0000259" key="9">
    <source>
        <dbReference type="Pfam" id="PF18967"/>
    </source>
</evidence>
<sequence length="156" mass="16526">MRLLAELRAEVARADGKASVLVGAQSMAASVLIGLLAGRGWHPSGLSAPSSVVWWAGVASMGTSLVALLFAVLPRYKASDWRPGRPVTYFGDIRRAADQEELSRALADTERAPMAGLVDSLTENSRIVSSKHRWMRVGLLLFCAGAVLTPGALLVG</sequence>
<dbReference type="Proteomes" id="UP000473014">
    <property type="component" value="Unassembled WGS sequence"/>
</dbReference>
<evidence type="ECO:0000256" key="8">
    <source>
        <dbReference type="SAM" id="Phobius"/>
    </source>
</evidence>
<evidence type="ECO:0000256" key="7">
    <source>
        <dbReference type="ARBA" id="ARBA00023136"/>
    </source>
</evidence>
<evidence type="ECO:0000313" key="10">
    <source>
        <dbReference type="EMBL" id="MTE20523.1"/>
    </source>
</evidence>
<keyword evidence="2" id="KW-1003">Cell membrane</keyword>
<name>A0A6G2BEN3_9ACTN</name>
<evidence type="ECO:0000256" key="4">
    <source>
        <dbReference type="ARBA" id="ARBA00022741"/>
    </source>
</evidence>
<keyword evidence="5 8" id="KW-1133">Transmembrane helix</keyword>
<keyword evidence="7 8" id="KW-0472">Membrane</keyword>
<evidence type="ECO:0000256" key="5">
    <source>
        <dbReference type="ARBA" id="ARBA00022989"/>
    </source>
</evidence>
<organism evidence="10 11">
    <name type="scientific">Streptomyces taklimakanensis</name>
    <dbReference type="NCBI Taxonomy" id="2569853"/>
    <lineage>
        <taxon>Bacteria</taxon>
        <taxon>Bacillati</taxon>
        <taxon>Actinomycetota</taxon>
        <taxon>Actinomycetes</taxon>
        <taxon>Kitasatosporales</taxon>
        <taxon>Streptomycetaceae</taxon>
        <taxon>Streptomyces</taxon>
    </lineage>
</organism>
<evidence type="ECO:0000256" key="1">
    <source>
        <dbReference type="ARBA" id="ARBA00004236"/>
    </source>
</evidence>